<sequence>MLKHATKSYTRPLAIMLMKQTIALLLILIIPNLIFSQNRKDWTQLDYLNFDKNYPFETEKDISGLFFITPSITFDYYTEPIIVFDQENNEILRLRVGESDVITCFNGQKYNRYNTKKPLSPWLLSLSPDYFSIAFECIETNDKFYIVRLNDDQLGYIKKDNENFTKETVEEFVVRWTSLGFDFDRINNPLRAENSQSAKIITNELTGKYKIWTGEVLEMKGDWLKIKSIKEEIGWIKWREGEKILIRMYYAC</sequence>
<name>A0A5J4J4A7_9FLAO</name>
<dbReference type="Proteomes" id="UP000326509">
    <property type="component" value="Unassembled WGS sequence"/>
</dbReference>
<evidence type="ECO:0000313" key="1">
    <source>
        <dbReference type="EMBL" id="GER60723.1"/>
    </source>
</evidence>
<keyword evidence="2" id="KW-1185">Reference proteome</keyword>
<protein>
    <submittedName>
        <fullName evidence="1">Uncharacterized protein</fullName>
    </submittedName>
</protein>
<accession>A0A5J4J4A7</accession>
<dbReference type="AlphaFoldDB" id="A0A5J4J4A7"/>
<dbReference type="EMBL" id="BKCG01000010">
    <property type="protein sequence ID" value="GER60723.1"/>
    <property type="molecule type" value="Genomic_DNA"/>
</dbReference>
<proteinExistence type="predicted"/>
<comment type="caution">
    <text evidence="1">The sequence shown here is derived from an EMBL/GenBank/DDBJ whole genome shotgun (WGS) entry which is preliminary data.</text>
</comment>
<gene>
    <name evidence="1" type="ORF">ULMA_28310</name>
</gene>
<evidence type="ECO:0000313" key="2">
    <source>
        <dbReference type="Proteomes" id="UP000326509"/>
    </source>
</evidence>
<organism evidence="1 2">
    <name type="scientific">Patiriisocius marinus</name>
    <dbReference type="NCBI Taxonomy" id="1397112"/>
    <lineage>
        <taxon>Bacteria</taxon>
        <taxon>Pseudomonadati</taxon>
        <taxon>Bacteroidota</taxon>
        <taxon>Flavobacteriia</taxon>
        <taxon>Flavobacteriales</taxon>
        <taxon>Flavobacteriaceae</taxon>
        <taxon>Patiriisocius</taxon>
    </lineage>
</organism>
<reference evidence="1 2" key="1">
    <citation type="submission" date="2019-08" db="EMBL/GenBank/DDBJ databases">
        <title>Draft genome sequence of Ulvibacter marinus type strain NBRC 109484.</title>
        <authorList>
            <person name="Kawano K."/>
            <person name="Ushijima N."/>
            <person name="Kihara M."/>
            <person name="Itoh H."/>
        </authorList>
    </citation>
    <scope>NUCLEOTIDE SEQUENCE [LARGE SCALE GENOMIC DNA]</scope>
    <source>
        <strain evidence="1 2">NBRC 109484</strain>
    </source>
</reference>